<proteinExistence type="predicted"/>
<sequence>MSQENNELPLVRLVANLERYMLAQGNADIYYNVVIGTRLQLQSNLRWPQDKGQWIALLSPALSWLVQQRPALSVVIGEHLSAHPTFRRLPHIDLNKIIRLDSIQHPEDIAKVMEAEHAQSFNIAHHEVPLWRIIVVHVKQDDTYYLLYNFQHSISDGRSGMMFSELLVERLNHEINSPTPAATNLAIIPTSNEPLPPSLEQRTDCRPSITTLIKELSMHHLLPEHLKRMLESKYWAGDIDALVKTSHETLVSYLALTQEETKTISLFMSDASNRANPSTTKDKLSISTAVALRNMISPPIDKYDQGVYVSEAVTKDIRVELQTSFWGLSHMYGASVIQATQTTKGRKSLLEHLGLLEYLPKTQGGWEEYMVSQFKELQHGRETTVSFSNLGKAWDQPQDEVGFKVLDPVFSQSACTTSSAFTFSAATANNTLVVTNTWQKSTFATREKADKVLVEMRRIMLEAAAKEDYTFYDSLASSSAITTCL</sequence>
<keyword evidence="2" id="KW-1185">Reference proteome</keyword>
<reference evidence="1 2" key="1">
    <citation type="submission" date="2011-02" db="EMBL/GenBank/DDBJ databases">
        <title>The Genome Sequence of Mortierella verticillata NRRL 6337.</title>
        <authorList>
            <consortium name="The Broad Institute Genome Sequencing Platform"/>
            <person name="Russ C."/>
            <person name="Cuomo C."/>
            <person name="Burger G."/>
            <person name="Gray M.W."/>
            <person name="Holland P.W.H."/>
            <person name="King N."/>
            <person name="Lang F.B.F."/>
            <person name="Roger A.J."/>
            <person name="Ruiz-Trillo I."/>
            <person name="Young S.K."/>
            <person name="Zeng Q."/>
            <person name="Gargeya S."/>
            <person name="Alvarado L."/>
            <person name="Berlin A."/>
            <person name="Chapman S.B."/>
            <person name="Chen Z."/>
            <person name="Freedman E."/>
            <person name="Gellesch M."/>
            <person name="Goldberg J."/>
            <person name="Griggs A."/>
            <person name="Gujja S."/>
            <person name="Heilman E."/>
            <person name="Heiman D."/>
            <person name="Howarth C."/>
            <person name="Mehta T."/>
            <person name="Neiman D."/>
            <person name="Pearson M."/>
            <person name="Roberts A."/>
            <person name="Saif S."/>
            <person name="Shea T."/>
            <person name="Shenoy N."/>
            <person name="Sisk P."/>
            <person name="Stolte C."/>
            <person name="Sykes S."/>
            <person name="White J."/>
            <person name="Yandava C."/>
            <person name="Haas B."/>
            <person name="Nusbaum C."/>
            <person name="Birren B."/>
        </authorList>
    </citation>
    <scope>NUCLEOTIDE SEQUENCE [LARGE SCALE GENOMIC DNA]</scope>
    <source>
        <strain evidence="1 2">NRRL 6337</strain>
    </source>
</reference>
<evidence type="ECO:0000313" key="2">
    <source>
        <dbReference type="Proteomes" id="UP000243308"/>
    </source>
</evidence>
<dbReference type="AlphaFoldDB" id="A0A086TKT0"/>
<dbReference type="InterPro" id="IPR010828">
    <property type="entry name" value="Atf2/Sli1-like"/>
</dbReference>
<dbReference type="Gene3D" id="3.30.559.10">
    <property type="entry name" value="Chloramphenicol acetyltransferase-like domain"/>
    <property type="match status" value="1"/>
</dbReference>
<protein>
    <recommendedName>
        <fullName evidence="3">Condensation domain-containing protein</fullName>
    </recommendedName>
</protein>
<evidence type="ECO:0008006" key="3">
    <source>
        <dbReference type="Google" id="ProtNLM"/>
    </source>
</evidence>
<dbReference type="SUPFAM" id="SSF52777">
    <property type="entry name" value="CoA-dependent acyltransferases"/>
    <property type="match status" value="1"/>
</dbReference>
<dbReference type="PANTHER" id="PTHR28037">
    <property type="entry name" value="ALCOHOL O-ACETYLTRANSFERASE 1-RELATED"/>
    <property type="match status" value="1"/>
</dbReference>
<dbReference type="PANTHER" id="PTHR28037:SF1">
    <property type="entry name" value="ALCOHOL O-ACETYLTRANSFERASE 1-RELATED"/>
    <property type="match status" value="1"/>
</dbReference>
<evidence type="ECO:0000313" key="1">
    <source>
        <dbReference type="EMBL" id="KFH62557.1"/>
    </source>
</evidence>
<dbReference type="Pfam" id="PF07247">
    <property type="entry name" value="AATase"/>
    <property type="match status" value="1"/>
</dbReference>
<organism evidence="1 2">
    <name type="scientific">Podila verticillata NRRL 6337</name>
    <dbReference type="NCBI Taxonomy" id="1069443"/>
    <lineage>
        <taxon>Eukaryota</taxon>
        <taxon>Fungi</taxon>
        <taxon>Fungi incertae sedis</taxon>
        <taxon>Mucoromycota</taxon>
        <taxon>Mortierellomycotina</taxon>
        <taxon>Mortierellomycetes</taxon>
        <taxon>Mortierellales</taxon>
        <taxon>Mortierellaceae</taxon>
        <taxon>Podila</taxon>
    </lineage>
</organism>
<dbReference type="InterPro" id="IPR023213">
    <property type="entry name" value="CAT-like_dom_sf"/>
</dbReference>
<dbReference type="InterPro" id="IPR052058">
    <property type="entry name" value="Alcohol_O-acetyltransferase"/>
</dbReference>
<name>A0A086TKT0_9FUNG</name>
<dbReference type="EMBL" id="KN042431">
    <property type="protein sequence ID" value="KFH62557.1"/>
    <property type="molecule type" value="Genomic_DNA"/>
</dbReference>
<dbReference type="Proteomes" id="UP000243308">
    <property type="component" value="Unassembled WGS sequence"/>
</dbReference>
<gene>
    <name evidence="1" type="ORF">MVEG_11950</name>
</gene>
<accession>A0A086TKT0</accession>
<dbReference type="OrthoDB" id="2150604at2759"/>